<protein>
    <recommendedName>
        <fullName evidence="4">DUF3955 domain-containing protein</fullName>
    </recommendedName>
</protein>
<accession>A0ABP7MY23</accession>
<organism evidence="2 3">
    <name type="scientific">Luteimonas lutimaris</name>
    <dbReference type="NCBI Taxonomy" id="698645"/>
    <lineage>
        <taxon>Bacteria</taxon>
        <taxon>Pseudomonadati</taxon>
        <taxon>Pseudomonadota</taxon>
        <taxon>Gammaproteobacteria</taxon>
        <taxon>Lysobacterales</taxon>
        <taxon>Lysobacteraceae</taxon>
        <taxon>Luteimonas</taxon>
    </lineage>
</organism>
<sequence>MNAPPPRSPSLIRRCALGIWLCGIALMGVVEFRRYALAGGELSMTPVAWMWLVGSTVTGVVGIVLLVRELRRHRR</sequence>
<dbReference type="Proteomes" id="UP001501727">
    <property type="component" value="Unassembled WGS sequence"/>
</dbReference>
<evidence type="ECO:0000313" key="2">
    <source>
        <dbReference type="EMBL" id="GAA3932353.1"/>
    </source>
</evidence>
<comment type="caution">
    <text evidence="2">The sequence shown here is derived from an EMBL/GenBank/DDBJ whole genome shotgun (WGS) entry which is preliminary data.</text>
</comment>
<evidence type="ECO:0000256" key="1">
    <source>
        <dbReference type="SAM" id="Phobius"/>
    </source>
</evidence>
<keyword evidence="1" id="KW-1133">Transmembrane helix</keyword>
<evidence type="ECO:0008006" key="4">
    <source>
        <dbReference type="Google" id="ProtNLM"/>
    </source>
</evidence>
<proteinExistence type="predicted"/>
<feature type="transmembrane region" description="Helical" evidence="1">
    <location>
        <begin position="48"/>
        <end position="67"/>
    </location>
</feature>
<keyword evidence="3" id="KW-1185">Reference proteome</keyword>
<dbReference type="EMBL" id="BAAAZU010000031">
    <property type="protein sequence ID" value="GAA3932353.1"/>
    <property type="molecule type" value="Genomic_DNA"/>
</dbReference>
<keyword evidence="1" id="KW-0812">Transmembrane</keyword>
<evidence type="ECO:0000313" key="3">
    <source>
        <dbReference type="Proteomes" id="UP001501727"/>
    </source>
</evidence>
<reference evidence="3" key="1">
    <citation type="journal article" date="2019" name="Int. J. Syst. Evol. Microbiol.">
        <title>The Global Catalogue of Microorganisms (GCM) 10K type strain sequencing project: providing services to taxonomists for standard genome sequencing and annotation.</title>
        <authorList>
            <consortium name="The Broad Institute Genomics Platform"/>
            <consortium name="The Broad Institute Genome Sequencing Center for Infectious Disease"/>
            <person name="Wu L."/>
            <person name="Ma J."/>
        </authorList>
    </citation>
    <scope>NUCLEOTIDE SEQUENCE [LARGE SCALE GENOMIC DNA]</scope>
    <source>
        <strain evidence="3">JCM 16916</strain>
    </source>
</reference>
<name>A0ABP7MY23_9GAMM</name>
<keyword evidence="1" id="KW-0472">Membrane</keyword>
<dbReference type="RefSeq" id="WP_344760589.1">
    <property type="nucleotide sequence ID" value="NZ_BAAAZU010000031.1"/>
</dbReference>
<gene>
    <name evidence="2" type="ORF">GCM10022229_27430</name>
</gene>